<dbReference type="PANTHER" id="PTHR43250:SF2">
    <property type="entry name" value="EXODEOXYRIBONUCLEASE III"/>
    <property type="match status" value="1"/>
</dbReference>
<name>A0ABQ8RWN1_PERAM</name>
<keyword evidence="3" id="KW-1185">Reference proteome</keyword>
<dbReference type="Pfam" id="PF03372">
    <property type="entry name" value="Exo_endo_phos"/>
    <property type="match status" value="1"/>
</dbReference>
<dbReference type="Gene3D" id="3.60.10.10">
    <property type="entry name" value="Endonuclease/exonuclease/phosphatase"/>
    <property type="match status" value="1"/>
</dbReference>
<sequence length="139" mass="15895">MIPGQINRHRLWLRKRTLACGTWNVQGISGKLVEVVKEIDSLEMDIVILNETKKKGKGQELIGNYIHFWSGVPKSERAKSGVAVLIKKKWKSGIIDWKEISDRIIHITIRIYESMVDVIGVYAPNNDASCDEKRAFMMI</sequence>
<dbReference type="InterPro" id="IPR037493">
    <property type="entry name" value="ExoIII-like"/>
</dbReference>
<proteinExistence type="predicted"/>
<protein>
    <recommendedName>
        <fullName evidence="1">Endonuclease/exonuclease/phosphatase domain-containing protein</fullName>
    </recommendedName>
</protein>
<dbReference type="InterPro" id="IPR036691">
    <property type="entry name" value="Endo/exonu/phosph_ase_sf"/>
</dbReference>
<dbReference type="SUPFAM" id="SSF56219">
    <property type="entry name" value="DNase I-like"/>
    <property type="match status" value="1"/>
</dbReference>
<evidence type="ECO:0000313" key="3">
    <source>
        <dbReference type="Proteomes" id="UP001148838"/>
    </source>
</evidence>
<dbReference type="Proteomes" id="UP001148838">
    <property type="component" value="Unassembled WGS sequence"/>
</dbReference>
<comment type="caution">
    <text evidence="2">The sequence shown here is derived from an EMBL/GenBank/DDBJ whole genome shotgun (WGS) entry which is preliminary data.</text>
</comment>
<accession>A0ABQ8RWN1</accession>
<dbReference type="EMBL" id="JAJSOF020000040">
    <property type="protein sequence ID" value="KAJ4426091.1"/>
    <property type="molecule type" value="Genomic_DNA"/>
</dbReference>
<reference evidence="2 3" key="1">
    <citation type="journal article" date="2022" name="Allergy">
        <title>Genome assembly and annotation of Periplaneta americana reveal a comprehensive cockroach allergen profile.</title>
        <authorList>
            <person name="Wang L."/>
            <person name="Xiong Q."/>
            <person name="Saelim N."/>
            <person name="Wang L."/>
            <person name="Nong W."/>
            <person name="Wan A.T."/>
            <person name="Shi M."/>
            <person name="Liu X."/>
            <person name="Cao Q."/>
            <person name="Hui J.H.L."/>
            <person name="Sookrung N."/>
            <person name="Leung T.F."/>
            <person name="Tungtrongchitr A."/>
            <person name="Tsui S.K.W."/>
        </authorList>
    </citation>
    <scope>NUCLEOTIDE SEQUENCE [LARGE SCALE GENOMIC DNA]</scope>
    <source>
        <strain evidence="2">PWHHKU_190912</strain>
    </source>
</reference>
<dbReference type="PANTHER" id="PTHR43250">
    <property type="entry name" value="EXODEOXYRIBONUCLEASE III"/>
    <property type="match status" value="1"/>
</dbReference>
<dbReference type="InterPro" id="IPR005135">
    <property type="entry name" value="Endo/exonuclease/phosphatase"/>
</dbReference>
<organism evidence="2 3">
    <name type="scientific">Periplaneta americana</name>
    <name type="common">American cockroach</name>
    <name type="synonym">Blatta americana</name>
    <dbReference type="NCBI Taxonomy" id="6978"/>
    <lineage>
        <taxon>Eukaryota</taxon>
        <taxon>Metazoa</taxon>
        <taxon>Ecdysozoa</taxon>
        <taxon>Arthropoda</taxon>
        <taxon>Hexapoda</taxon>
        <taxon>Insecta</taxon>
        <taxon>Pterygota</taxon>
        <taxon>Neoptera</taxon>
        <taxon>Polyneoptera</taxon>
        <taxon>Dictyoptera</taxon>
        <taxon>Blattodea</taxon>
        <taxon>Blattoidea</taxon>
        <taxon>Blattidae</taxon>
        <taxon>Blattinae</taxon>
        <taxon>Periplaneta</taxon>
    </lineage>
</organism>
<feature type="domain" description="Endonuclease/exonuclease/phosphatase" evidence="1">
    <location>
        <begin position="21"/>
        <end position="122"/>
    </location>
</feature>
<evidence type="ECO:0000259" key="1">
    <source>
        <dbReference type="Pfam" id="PF03372"/>
    </source>
</evidence>
<gene>
    <name evidence="2" type="ORF">ANN_26900</name>
</gene>
<evidence type="ECO:0000313" key="2">
    <source>
        <dbReference type="EMBL" id="KAJ4426091.1"/>
    </source>
</evidence>